<comment type="caution">
    <text evidence="2">The sequence shown here is derived from an EMBL/GenBank/DDBJ whole genome shotgun (WGS) entry which is preliminary data.</text>
</comment>
<dbReference type="Gene3D" id="6.10.250.2090">
    <property type="match status" value="1"/>
</dbReference>
<proteinExistence type="predicted"/>
<evidence type="ECO:0000313" key="3">
    <source>
        <dbReference type="Proteomes" id="UP001597425"/>
    </source>
</evidence>
<dbReference type="RefSeq" id="WP_265722856.1">
    <property type="nucleotide sequence ID" value="NZ_JAPIVK010000030.1"/>
</dbReference>
<name>A0ABW5EDM8_9GAMM</name>
<organism evidence="2 3">
    <name type="scientific">Microbulbifer halophilus</name>
    <dbReference type="NCBI Taxonomy" id="453963"/>
    <lineage>
        <taxon>Bacteria</taxon>
        <taxon>Pseudomonadati</taxon>
        <taxon>Pseudomonadota</taxon>
        <taxon>Gammaproteobacteria</taxon>
        <taxon>Cellvibrionales</taxon>
        <taxon>Microbulbiferaceae</taxon>
        <taxon>Microbulbifer</taxon>
    </lineage>
</organism>
<evidence type="ECO:0000256" key="1">
    <source>
        <dbReference type="SAM" id="MobiDB-lite"/>
    </source>
</evidence>
<protein>
    <submittedName>
        <fullName evidence="2">Uncharacterized protein</fullName>
    </submittedName>
</protein>
<dbReference type="Proteomes" id="UP001597425">
    <property type="component" value="Unassembled WGS sequence"/>
</dbReference>
<dbReference type="EMBL" id="JBHUJD010000020">
    <property type="protein sequence ID" value="MFD2311648.1"/>
    <property type="molecule type" value="Genomic_DNA"/>
</dbReference>
<sequence>MVEAQKEPEANLIKRRKETQAMRSLHNTARMMENSPVLMRLKELKALERVTARIDRISVYGGLAGVLNNLVKLQPAVSSQ</sequence>
<feature type="region of interest" description="Disordered" evidence="1">
    <location>
        <begin position="1"/>
        <end position="26"/>
    </location>
</feature>
<accession>A0ABW5EDM8</accession>
<gene>
    <name evidence="2" type="ORF">ACFSKX_14570</name>
</gene>
<reference evidence="3" key="1">
    <citation type="journal article" date="2019" name="Int. J. Syst. Evol. Microbiol.">
        <title>The Global Catalogue of Microorganisms (GCM) 10K type strain sequencing project: providing services to taxonomists for standard genome sequencing and annotation.</title>
        <authorList>
            <consortium name="The Broad Institute Genomics Platform"/>
            <consortium name="The Broad Institute Genome Sequencing Center for Infectious Disease"/>
            <person name="Wu L."/>
            <person name="Ma J."/>
        </authorList>
    </citation>
    <scope>NUCLEOTIDE SEQUENCE [LARGE SCALE GENOMIC DNA]</scope>
    <source>
        <strain evidence="3">KCTC 12848</strain>
    </source>
</reference>
<evidence type="ECO:0000313" key="2">
    <source>
        <dbReference type="EMBL" id="MFD2311648.1"/>
    </source>
</evidence>
<keyword evidence="3" id="KW-1185">Reference proteome</keyword>